<dbReference type="AlphaFoldDB" id="A0A0B6CWY6"/>
<gene>
    <name evidence="1" type="ORF">LA55_1600</name>
</gene>
<dbReference type="KEGG" id="fpz:LA55_1600"/>
<dbReference type="EMBL" id="CP009440">
    <property type="protein sequence ID" value="AJI53365.1"/>
    <property type="molecule type" value="Genomic_DNA"/>
</dbReference>
<evidence type="ECO:0000313" key="2">
    <source>
        <dbReference type="Proteomes" id="UP000031830"/>
    </source>
</evidence>
<proteinExistence type="predicted"/>
<dbReference type="RefSeq" id="WP_044526670.1">
    <property type="nucleotide sequence ID" value="NZ_CP009440.1"/>
</dbReference>
<evidence type="ECO:0000313" key="1">
    <source>
        <dbReference type="EMBL" id="AJI53365.1"/>
    </source>
</evidence>
<reference evidence="1 2" key="1">
    <citation type="journal article" date="2015" name="Genome Announc.">
        <title>Genome sequencing of 18 francisella strains to aid in assay development and testing.</title>
        <authorList>
            <person name="Johnson S.L."/>
            <person name="Daligault H.E."/>
            <person name="Davenport K.W."/>
            <person name="Coyne S.R."/>
            <person name="Frey K.G."/>
            <person name="Koroleva G.I."/>
            <person name="Broomall S.M."/>
            <person name="Bishop-Lilly K.A."/>
            <person name="Bruce D.C."/>
            <person name="Chertkov O."/>
            <person name="Freitas T."/>
            <person name="Jaissle J."/>
            <person name="Ladner J.T."/>
            <person name="Rosenzweig C.N."/>
            <person name="Gibbons H.S."/>
            <person name="Palacios G.F."/>
            <person name="Redden C.L."/>
            <person name="Xu Y."/>
            <person name="Minogue T.D."/>
            <person name="Chain P.S."/>
        </authorList>
    </citation>
    <scope>NUCLEOTIDE SEQUENCE [LARGE SCALE GENOMIC DNA]</scope>
    <source>
        <strain evidence="1 2">GA01-2794</strain>
    </source>
</reference>
<organism evidence="1 2">
    <name type="scientific">Francisella philomiragia</name>
    <dbReference type="NCBI Taxonomy" id="28110"/>
    <lineage>
        <taxon>Bacteria</taxon>
        <taxon>Pseudomonadati</taxon>
        <taxon>Pseudomonadota</taxon>
        <taxon>Gammaproteobacteria</taxon>
        <taxon>Thiotrichales</taxon>
        <taxon>Francisellaceae</taxon>
        <taxon>Francisella</taxon>
    </lineage>
</organism>
<sequence>MGFISKMIWSAIGAKATNKMSQEEYPTPTVIPRSGNAIVQAVVPKDKGSWKVYISINGKQYERTISTRTSSFSEKGCSFKVEHPKSYIHWI</sequence>
<name>A0A0B6CWY6_9GAMM</name>
<protein>
    <submittedName>
        <fullName evidence="1">Uncharacterized protein</fullName>
    </submittedName>
</protein>
<accession>A0A0B6CWY6</accession>
<dbReference type="Proteomes" id="UP000031830">
    <property type="component" value="Chromosome"/>
</dbReference>